<comment type="caution">
    <text evidence="2">The sequence shown here is derived from an EMBL/GenBank/DDBJ whole genome shotgun (WGS) entry which is preliminary data.</text>
</comment>
<feature type="region of interest" description="Disordered" evidence="1">
    <location>
        <begin position="1"/>
        <end position="54"/>
    </location>
</feature>
<sequence>MAPGDSDPHDVPGSDRALGVDDSVPDSEYGNQGNCPERSAVDSGQPPSDELHGALLETERTLRTVDEQLPDPPTLNSSLTELRATVDAYARIDVEYREDWV</sequence>
<organism evidence="2 3">
    <name type="scientific">Natrarchaeobius chitinivorans</name>
    <dbReference type="NCBI Taxonomy" id="1679083"/>
    <lineage>
        <taxon>Archaea</taxon>
        <taxon>Methanobacteriati</taxon>
        <taxon>Methanobacteriota</taxon>
        <taxon>Stenosarchaea group</taxon>
        <taxon>Halobacteria</taxon>
        <taxon>Halobacteriales</taxon>
        <taxon>Natrialbaceae</taxon>
        <taxon>Natrarchaeobius</taxon>
    </lineage>
</organism>
<evidence type="ECO:0000313" key="2">
    <source>
        <dbReference type="EMBL" id="RQG90854.1"/>
    </source>
</evidence>
<accession>A0A3N6LTQ8</accession>
<dbReference type="AlphaFoldDB" id="A0A3N6LTQ8"/>
<gene>
    <name evidence="2" type="ORF">EA473_19830</name>
</gene>
<reference evidence="2 3" key="1">
    <citation type="submission" date="2018-10" db="EMBL/GenBank/DDBJ databases">
        <title>Natrarchaeobius chitinivorans gen. nov., sp. nov., and Natrarchaeobius haloalkaliphilus sp. nov., alkaliphilic, chitin-utilizing haloarchaea from hypersaline alkaline lakes.</title>
        <authorList>
            <person name="Sorokin D.Y."/>
            <person name="Elcheninov A.G."/>
            <person name="Kostrikina N.A."/>
            <person name="Bale N.J."/>
            <person name="Sinninghe Damste J.S."/>
            <person name="Khijniak T.V."/>
            <person name="Kublanov I.V."/>
            <person name="Toshchakov S.V."/>
        </authorList>
    </citation>
    <scope>NUCLEOTIDE SEQUENCE [LARGE SCALE GENOMIC DNA]</scope>
    <source>
        <strain evidence="2 3">AArcht4T</strain>
    </source>
</reference>
<dbReference type="EMBL" id="REGA01000023">
    <property type="protein sequence ID" value="RQG90854.1"/>
    <property type="molecule type" value="Genomic_DNA"/>
</dbReference>
<protein>
    <submittedName>
        <fullName evidence="2">Uncharacterized protein</fullName>
    </submittedName>
</protein>
<keyword evidence="3" id="KW-1185">Reference proteome</keyword>
<evidence type="ECO:0000256" key="1">
    <source>
        <dbReference type="SAM" id="MobiDB-lite"/>
    </source>
</evidence>
<proteinExistence type="predicted"/>
<name>A0A3N6LTQ8_NATCH</name>
<feature type="compositionally biased region" description="Basic and acidic residues" evidence="1">
    <location>
        <begin position="1"/>
        <end position="13"/>
    </location>
</feature>
<evidence type="ECO:0000313" key="3">
    <source>
        <dbReference type="Proteomes" id="UP000282323"/>
    </source>
</evidence>
<dbReference type="Proteomes" id="UP000282323">
    <property type="component" value="Unassembled WGS sequence"/>
</dbReference>